<dbReference type="EMBL" id="JACKTY010000031">
    <property type="protein sequence ID" value="MCV7227879.1"/>
    <property type="molecule type" value="Genomic_DNA"/>
</dbReference>
<evidence type="ECO:0008006" key="3">
    <source>
        <dbReference type="Google" id="ProtNLM"/>
    </source>
</evidence>
<protein>
    <recommendedName>
        <fullName evidence="3">DUF5642 domain-containing protein</fullName>
    </recommendedName>
</protein>
<organism evidence="1 2">
    <name type="scientific">Mycolicibacterium komossense</name>
    <dbReference type="NCBI Taxonomy" id="1779"/>
    <lineage>
        <taxon>Bacteria</taxon>
        <taxon>Bacillati</taxon>
        <taxon>Actinomycetota</taxon>
        <taxon>Actinomycetes</taxon>
        <taxon>Mycobacteriales</taxon>
        <taxon>Mycobacteriaceae</taxon>
        <taxon>Mycolicibacterium</taxon>
    </lineage>
</organism>
<keyword evidence="2" id="KW-1185">Reference proteome</keyword>
<reference evidence="1 2" key="1">
    <citation type="journal article" date="2022" name="BMC Genomics">
        <title>Comparative genome analysis of mycobacteria focusing on tRNA and non-coding RNA.</title>
        <authorList>
            <person name="Behra P.R.K."/>
            <person name="Pettersson B.M.F."/>
            <person name="Ramesh M."/>
            <person name="Das S."/>
            <person name="Dasgupta S."/>
            <person name="Kirsebom L.A."/>
        </authorList>
    </citation>
    <scope>NUCLEOTIDE SEQUENCE [LARGE SCALE GENOMIC DNA]</scope>
    <source>
        <strain evidence="1 2">DSM 44078</strain>
    </source>
</reference>
<dbReference type="RefSeq" id="WP_264068914.1">
    <property type="nucleotide sequence ID" value="NZ_JACKTY010000031.1"/>
</dbReference>
<gene>
    <name evidence="1" type="ORF">H7J73_17825</name>
</gene>
<accession>A0ABT3CEG2</accession>
<comment type="caution">
    <text evidence="1">The sequence shown here is derived from an EMBL/GenBank/DDBJ whole genome shotgun (WGS) entry which is preliminary data.</text>
</comment>
<evidence type="ECO:0000313" key="2">
    <source>
        <dbReference type="Proteomes" id="UP001526201"/>
    </source>
</evidence>
<name>A0ABT3CEG2_9MYCO</name>
<evidence type="ECO:0000313" key="1">
    <source>
        <dbReference type="EMBL" id="MCV7227879.1"/>
    </source>
</evidence>
<sequence>MTKRSRLALIAAGCLAVTLSGGLIVLGVQGLDRVDTDDDDTSYSEQASDLSALTESMLIEENVVPPVAGTTWGRMVAVPRGVAPPVSPPDCGLFLSQAEASQEGLAMRSARGTAIGIELAITDTAQDLGALAHECSSFTFDGGPTQSSVELAPLDVPNLPAGTIATVMHCRSVTGGKTTSWDIALIAGYYRGVLVSAQYTPGPVGGPFDPRLAASLPGIYTAQIERLDEA</sequence>
<dbReference type="Proteomes" id="UP001526201">
    <property type="component" value="Unassembled WGS sequence"/>
</dbReference>
<proteinExistence type="predicted"/>